<name>A0ABD4TXI4_9ACTO</name>
<dbReference type="AlphaFoldDB" id="A0ABD4TXI4"/>
<comment type="caution">
    <text evidence="2">The sequence shown here is derived from an EMBL/GenBank/DDBJ whole genome shotgun (WGS) entry which is preliminary data.</text>
</comment>
<sequence length="115" mass="12857">MNPASDTQTPINTIREASNVGKAGNPERQIWKNWHGERATIFPVLDMVAVAVKLAGNTVTFRRINEDDIKKSVEDCGWNNLNSHIDIESDKFTKYEVNCGVNHHKLATPAKDAKL</sequence>
<evidence type="ECO:0000313" key="2">
    <source>
        <dbReference type="EMBL" id="MCU9969597.1"/>
    </source>
</evidence>
<feature type="region of interest" description="Disordered" evidence="1">
    <location>
        <begin position="1"/>
        <end position="24"/>
    </location>
</feature>
<organism evidence="2 3">
    <name type="scientific">Mobiluncus mulieris</name>
    <dbReference type="NCBI Taxonomy" id="2052"/>
    <lineage>
        <taxon>Bacteria</taxon>
        <taxon>Bacillati</taxon>
        <taxon>Actinomycetota</taxon>
        <taxon>Actinomycetes</taxon>
        <taxon>Actinomycetales</taxon>
        <taxon>Actinomycetaceae</taxon>
        <taxon>Mobiluncus</taxon>
    </lineage>
</organism>
<evidence type="ECO:0000256" key="1">
    <source>
        <dbReference type="SAM" id="MobiDB-lite"/>
    </source>
</evidence>
<reference evidence="2 3" key="1">
    <citation type="submission" date="2019-08" db="EMBL/GenBank/DDBJ databases">
        <title>Comparison of rpoB and gyrB Sequences from Mobiluncus Species and Development of a Multiplex PCR Method for Clinical Detection of Mobiluncus curtisii and Mobiluncus mulieris.</title>
        <authorList>
            <person name="Yang L."/>
            <person name="Shen Y."/>
            <person name="Xu G."/>
            <person name="Shu L.-B."/>
            <person name="Hu J."/>
            <person name="Zhang R."/>
            <person name="Wang Y."/>
            <person name="Zhou H.-W."/>
            <person name="Zhang X."/>
        </authorList>
    </citation>
    <scope>NUCLEOTIDE SEQUENCE [LARGE SCALE GENOMIC DNA]</scope>
    <source>
        <strain evidence="2 3">M26</strain>
    </source>
</reference>
<protein>
    <submittedName>
        <fullName evidence="2">Uncharacterized protein</fullName>
    </submittedName>
</protein>
<proteinExistence type="predicted"/>
<feature type="compositionally biased region" description="Polar residues" evidence="1">
    <location>
        <begin position="1"/>
        <end position="16"/>
    </location>
</feature>
<dbReference type="RefSeq" id="WP_169765605.1">
    <property type="nucleotide sequence ID" value="NZ_JABCUP010000018.1"/>
</dbReference>
<accession>A0ABD4TXI4</accession>
<dbReference type="Proteomes" id="UP001209486">
    <property type="component" value="Unassembled WGS sequence"/>
</dbReference>
<gene>
    <name evidence="2" type="ORF">FYZ43_09425</name>
</gene>
<evidence type="ECO:0000313" key="3">
    <source>
        <dbReference type="Proteomes" id="UP001209486"/>
    </source>
</evidence>
<dbReference type="EMBL" id="VSZY01000019">
    <property type="protein sequence ID" value="MCU9969597.1"/>
    <property type="molecule type" value="Genomic_DNA"/>
</dbReference>